<keyword evidence="1" id="KW-0472">Membrane</keyword>
<feature type="transmembrane region" description="Helical" evidence="1">
    <location>
        <begin position="47"/>
        <end position="68"/>
    </location>
</feature>
<dbReference type="EMBL" id="CADIKI010000042">
    <property type="protein sequence ID" value="CAB3810725.1"/>
    <property type="molecule type" value="Genomic_DNA"/>
</dbReference>
<keyword evidence="1" id="KW-0812">Transmembrane</keyword>
<protein>
    <submittedName>
        <fullName evidence="2">Uncharacterized protein</fullName>
    </submittedName>
</protein>
<evidence type="ECO:0000313" key="2">
    <source>
        <dbReference type="EMBL" id="CAB3810725.1"/>
    </source>
</evidence>
<accession>A0A6J5H4A4</accession>
<sequence>MTLASPLTLPAIAAVLIGGTYLIGARLEEALARGRSEGVVLTLTGLAHKMFVGALGVPLMQAALHLLFRGREAARRIPQVSPKK</sequence>
<keyword evidence="1" id="KW-1133">Transmembrane helix</keyword>
<feature type="transmembrane region" description="Helical" evidence="1">
    <location>
        <begin position="7"/>
        <end position="27"/>
    </location>
</feature>
<dbReference type="AlphaFoldDB" id="A0A6J5H4A4"/>
<evidence type="ECO:0000313" key="3">
    <source>
        <dbReference type="Proteomes" id="UP000494252"/>
    </source>
</evidence>
<reference evidence="2 3" key="1">
    <citation type="submission" date="2020-04" db="EMBL/GenBank/DDBJ databases">
        <authorList>
            <person name="De Canck E."/>
        </authorList>
    </citation>
    <scope>NUCLEOTIDE SEQUENCE [LARGE SCALE GENOMIC DNA]</scope>
    <source>
        <strain evidence="2 3">LMG 27177</strain>
    </source>
</reference>
<proteinExistence type="predicted"/>
<name>A0A6J5H4A4_9BURK</name>
<keyword evidence="3" id="KW-1185">Reference proteome</keyword>
<dbReference type="Proteomes" id="UP000494252">
    <property type="component" value="Unassembled WGS sequence"/>
</dbReference>
<organism evidence="2 3">
    <name type="scientific">Paraburkholderia fynbosensis</name>
    <dbReference type="NCBI Taxonomy" id="1200993"/>
    <lineage>
        <taxon>Bacteria</taxon>
        <taxon>Pseudomonadati</taxon>
        <taxon>Pseudomonadota</taxon>
        <taxon>Betaproteobacteria</taxon>
        <taxon>Burkholderiales</taxon>
        <taxon>Burkholderiaceae</taxon>
        <taxon>Paraburkholderia</taxon>
    </lineage>
</organism>
<gene>
    <name evidence="2" type="ORF">LMG27177_07415</name>
</gene>
<evidence type="ECO:0000256" key="1">
    <source>
        <dbReference type="SAM" id="Phobius"/>
    </source>
</evidence>